<dbReference type="EMBL" id="PQVP01000002">
    <property type="protein sequence ID" value="POZ81563.1"/>
    <property type="molecule type" value="Genomic_DNA"/>
</dbReference>
<gene>
    <name evidence="1" type="ORF">C3743_14620</name>
</gene>
<organism evidence="1 2">
    <name type="scientific">Burkholderia contaminans</name>
    <dbReference type="NCBI Taxonomy" id="488447"/>
    <lineage>
        <taxon>Bacteria</taxon>
        <taxon>Pseudomonadati</taxon>
        <taxon>Pseudomonadota</taxon>
        <taxon>Betaproteobacteria</taxon>
        <taxon>Burkholderiales</taxon>
        <taxon>Burkholderiaceae</taxon>
        <taxon>Burkholderia</taxon>
        <taxon>Burkholderia cepacia complex</taxon>
    </lineage>
</organism>
<dbReference type="AlphaFoldDB" id="A0A2S5DR71"/>
<accession>A0A2S5DR71</accession>
<protein>
    <recommendedName>
        <fullName evidence="3">Gp38</fullName>
    </recommendedName>
</protein>
<comment type="caution">
    <text evidence="1">The sequence shown here is derived from an EMBL/GenBank/DDBJ whole genome shotgun (WGS) entry which is preliminary data.</text>
</comment>
<sequence>MTMSDTTDKSADALTVPTISRDAFYDIVRAAMKKYRDENPSRYLNDDQVDANDGEFVSALADQHAKLITGRPVEQHEAAPADDARECLMDVVSHHGDFEKACRALKDAASDDGNGSDASYWLHQIDVLGRMKAQAERALAAPSAPLEGTGNGAEVSGAYTYSSVQATNCACCGEYKHTPLRIDWMGGYVCLTCIDRELESRIPADVADLNERAMLAAGQWATSDTPIKEALAYRDGFVAGARAPRTEVAGAEGVLRAALDRLENACDKRAELLTRDAYLAAEAIPGMRDALYELDEARRQACDALSRAPRTEVAGACKHCGATTAQTCNDRGCFYLESGDGEPSADAAAEDKYVIERLSTVLAGVAAALLGEEADRPAAETLQKLPEEAAKLRLELDLYRAQAADAAAAPADERASFEAWWYEREAFGLRAERLDTPEAAARAAWNERAAASQPAAAARPSDDELWDQTLRERDEYQETADKLAAAIAKHFGVGIGEHSNLNCPWDEALEVIENAAPPAQVATRQEMTDAARDVLAERRRQVEQEGWTAEHDDEHCSGDLELAAACYAIHASERGQHNEFMWPWPSEWWKPTTKRRNLIKAGALIQAAIERLDRALLEGDKS</sequence>
<evidence type="ECO:0008006" key="3">
    <source>
        <dbReference type="Google" id="ProtNLM"/>
    </source>
</evidence>
<proteinExistence type="predicted"/>
<name>A0A2S5DR71_9BURK</name>
<evidence type="ECO:0000313" key="2">
    <source>
        <dbReference type="Proteomes" id="UP000238655"/>
    </source>
</evidence>
<reference evidence="1 2" key="1">
    <citation type="submission" date="2018-01" db="EMBL/GenBank/DDBJ databases">
        <title>Successful Treatment of Persistent Burkholderia cepacia Bacteremia with Ceftazidime-Avibactam.</title>
        <authorList>
            <person name="Tamma P."/>
            <person name="Fan Y."/>
            <person name="Bergman Y."/>
            <person name="Sick-Samuels A."/>
            <person name="Hsu A."/>
            <person name="Timp W."/>
            <person name="Simner P."/>
        </authorList>
    </citation>
    <scope>NUCLEOTIDE SEQUENCE [LARGE SCALE GENOMIC DNA]</scope>
    <source>
        <strain evidence="1 2">170816</strain>
    </source>
</reference>
<dbReference type="Proteomes" id="UP000238655">
    <property type="component" value="Chromosome 1"/>
</dbReference>
<evidence type="ECO:0000313" key="1">
    <source>
        <dbReference type="EMBL" id="POZ81563.1"/>
    </source>
</evidence>